<sequence>MLAFTDATGNMSADRKAIEMLAITNAIDNTPLPSTYRLNCLKEDLSDEMVIVVRVLRQRLGWLKRMNMVNNYF</sequence>
<proteinExistence type="predicted"/>
<dbReference type="EMBL" id="JBGMDY010000006">
    <property type="protein sequence ID" value="KAL2330194.1"/>
    <property type="molecule type" value="Genomic_DNA"/>
</dbReference>
<keyword evidence="2" id="KW-1185">Reference proteome</keyword>
<organism evidence="1 2">
    <name type="scientific">Flemingia macrophylla</name>
    <dbReference type="NCBI Taxonomy" id="520843"/>
    <lineage>
        <taxon>Eukaryota</taxon>
        <taxon>Viridiplantae</taxon>
        <taxon>Streptophyta</taxon>
        <taxon>Embryophyta</taxon>
        <taxon>Tracheophyta</taxon>
        <taxon>Spermatophyta</taxon>
        <taxon>Magnoliopsida</taxon>
        <taxon>eudicotyledons</taxon>
        <taxon>Gunneridae</taxon>
        <taxon>Pentapetalae</taxon>
        <taxon>rosids</taxon>
        <taxon>fabids</taxon>
        <taxon>Fabales</taxon>
        <taxon>Fabaceae</taxon>
        <taxon>Papilionoideae</taxon>
        <taxon>50 kb inversion clade</taxon>
        <taxon>NPAAA clade</taxon>
        <taxon>indigoferoid/millettioid clade</taxon>
        <taxon>Phaseoleae</taxon>
        <taxon>Flemingia</taxon>
    </lineage>
</organism>
<protein>
    <submittedName>
        <fullName evidence="1">Uncharacterized protein</fullName>
    </submittedName>
</protein>
<dbReference type="Proteomes" id="UP001603857">
    <property type="component" value="Unassembled WGS sequence"/>
</dbReference>
<evidence type="ECO:0000313" key="1">
    <source>
        <dbReference type="EMBL" id="KAL2330194.1"/>
    </source>
</evidence>
<dbReference type="AlphaFoldDB" id="A0ABD1M347"/>
<comment type="caution">
    <text evidence="1">The sequence shown here is derived from an EMBL/GenBank/DDBJ whole genome shotgun (WGS) entry which is preliminary data.</text>
</comment>
<accession>A0ABD1M347</accession>
<name>A0ABD1M347_9FABA</name>
<gene>
    <name evidence="1" type="ORF">Fmac_017775</name>
</gene>
<reference evidence="1 2" key="1">
    <citation type="submission" date="2024-08" db="EMBL/GenBank/DDBJ databases">
        <title>Insights into the chromosomal genome structure of Flemingia macrophylla.</title>
        <authorList>
            <person name="Ding Y."/>
            <person name="Zhao Y."/>
            <person name="Bi W."/>
            <person name="Wu M."/>
            <person name="Zhao G."/>
            <person name="Gong Y."/>
            <person name="Li W."/>
            <person name="Zhang P."/>
        </authorList>
    </citation>
    <scope>NUCLEOTIDE SEQUENCE [LARGE SCALE GENOMIC DNA]</scope>
    <source>
        <strain evidence="1">DYQJB</strain>
        <tissue evidence="1">Leaf</tissue>
    </source>
</reference>
<evidence type="ECO:0000313" key="2">
    <source>
        <dbReference type="Proteomes" id="UP001603857"/>
    </source>
</evidence>